<comment type="similarity">
    <text evidence="1">Belongs to the universal ribosomal protein uL23 family.</text>
</comment>
<evidence type="ECO:0000256" key="4">
    <source>
        <dbReference type="ARBA" id="ARBA00039977"/>
    </source>
</evidence>
<evidence type="ECO:0000313" key="6">
    <source>
        <dbReference type="EMBL" id="KAK3174338.1"/>
    </source>
</evidence>
<dbReference type="InterPro" id="IPR012677">
    <property type="entry name" value="Nucleotide-bd_a/b_plait_sf"/>
</dbReference>
<evidence type="ECO:0000256" key="5">
    <source>
        <dbReference type="SAM" id="MobiDB-lite"/>
    </source>
</evidence>
<dbReference type="EMBL" id="JASNWA010000006">
    <property type="protein sequence ID" value="KAK3174338.1"/>
    <property type="molecule type" value="Genomic_DNA"/>
</dbReference>
<dbReference type="Gene3D" id="3.30.70.330">
    <property type="match status" value="1"/>
</dbReference>
<dbReference type="PANTHER" id="PTHR12059:SF5">
    <property type="entry name" value="LARGE RIBOSOMAL SUBUNIT PROTEIN UL23M"/>
    <property type="match status" value="1"/>
</dbReference>
<feature type="compositionally biased region" description="Basic and acidic residues" evidence="5">
    <location>
        <begin position="142"/>
        <end position="160"/>
    </location>
</feature>
<dbReference type="GO" id="GO:0003735">
    <property type="term" value="F:structural constituent of ribosome"/>
    <property type="evidence" value="ECO:0007669"/>
    <property type="project" value="InterPro"/>
</dbReference>
<evidence type="ECO:0000256" key="2">
    <source>
        <dbReference type="ARBA" id="ARBA00022980"/>
    </source>
</evidence>
<dbReference type="InterPro" id="IPR013025">
    <property type="entry name" value="Ribosomal_uL23-like"/>
</dbReference>
<dbReference type="GO" id="GO:0032543">
    <property type="term" value="P:mitochondrial translation"/>
    <property type="evidence" value="ECO:0007669"/>
    <property type="project" value="TreeGrafter"/>
</dbReference>
<keyword evidence="7" id="KW-1185">Reference proteome</keyword>
<keyword evidence="3" id="KW-0687">Ribonucleoprotein</keyword>
<evidence type="ECO:0000313" key="7">
    <source>
        <dbReference type="Proteomes" id="UP001276659"/>
    </source>
</evidence>
<dbReference type="SUPFAM" id="SSF54189">
    <property type="entry name" value="Ribosomal proteins S24e, L23 and L15e"/>
    <property type="match status" value="1"/>
</dbReference>
<feature type="region of interest" description="Disordered" evidence="5">
    <location>
        <begin position="1"/>
        <end position="23"/>
    </location>
</feature>
<protein>
    <recommendedName>
        <fullName evidence="4">Large ribosomal subunit protein uL23m</fullName>
    </recommendedName>
</protein>
<dbReference type="PANTHER" id="PTHR12059">
    <property type="entry name" value="RIBOSOMAL PROTEIN L23-RELATED"/>
    <property type="match status" value="1"/>
</dbReference>
<dbReference type="InterPro" id="IPR012678">
    <property type="entry name" value="Ribosomal_uL23/eL15/eS24_sf"/>
</dbReference>
<name>A0AAD9ZAX2_9LECA</name>
<dbReference type="AlphaFoldDB" id="A0AAD9ZAX2"/>
<evidence type="ECO:0000256" key="1">
    <source>
        <dbReference type="ARBA" id="ARBA00006700"/>
    </source>
</evidence>
<keyword evidence="2" id="KW-0689">Ribosomal protein</keyword>
<organism evidence="6 7">
    <name type="scientific">Lepraria neglecta</name>
    <dbReference type="NCBI Taxonomy" id="209136"/>
    <lineage>
        <taxon>Eukaryota</taxon>
        <taxon>Fungi</taxon>
        <taxon>Dikarya</taxon>
        <taxon>Ascomycota</taxon>
        <taxon>Pezizomycotina</taxon>
        <taxon>Lecanoromycetes</taxon>
        <taxon>OSLEUM clade</taxon>
        <taxon>Lecanoromycetidae</taxon>
        <taxon>Lecanorales</taxon>
        <taxon>Lecanorineae</taxon>
        <taxon>Stereocaulaceae</taxon>
        <taxon>Lepraria</taxon>
    </lineage>
</organism>
<sequence length="210" mass="24439">MNPIRPAVSTKPHLNPQRIKKPYPLPLRPLQPNRFVPPRGQKQVFLPNFVLTFLRTPLQPPHFASFLVPLNLNKLDLKSYLYNAYNVRVLHVRSFIIHGRITRDPRTHQVSRKPRKKKMTVELEAGSPFVWPEVPEDLEKWDKKQRDEGKRERERLKENRTQQGTELGVVPEVERRTLREQARSLLGGSRRWTPGIKEQAGGDGRSAART</sequence>
<gene>
    <name evidence="6" type="ORF">OEA41_001582</name>
</gene>
<proteinExistence type="inferred from homology"/>
<reference evidence="6" key="1">
    <citation type="submission" date="2022-11" db="EMBL/GenBank/DDBJ databases">
        <title>Chromosomal genome sequence assembly and mating type (MAT) locus characterization of the leprose asexual lichenized fungus Lepraria neglecta (Nyl.) Erichsen.</title>
        <authorList>
            <person name="Allen J.L."/>
            <person name="Pfeffer B."/>
        </authorList>
    </citation>
    <scope>NUCLEOTIDE SEQUENCE</scope>
    <source>
        <strain evidence="6">Allen 5258</strain>
    </source>
</reference>
<feature type="region of interest" description="Disordered" evidence="5">
    <location>
        <begin position="142"/>
        <end position="210"/>
    </location>
</feature>
<feature type="compositionally biased region" description="Basic and acidic residues" evidence="5">
    <location>
        <begin position="172"/>
        <end position="182"/>
    </location>
</feature>
<accession>A0AAD9ZAX2</accession>
<evidence type="ECO:0000256" key="3">
    <source>
        <dbReference type="ARBA" id="ARBA00023274"/>
    </source>
</evidence>
<dbReference type="Pfam" id="PF00276">
    <property type="entry name" value="Ribosomal_L23"/>
    <property type="match status" value="1"/>
</dbReference>
<dbReference type="Proteomes" id="UP001276659">
    <property type="component" value="Unassembled WGS sequence"/>
</dbReference>
<dbReference type="GO" id="GO:0005762">
    <property type="term" value="C:mitochondrial large ribosomal subunit"/>
    <property type="evidence" value="ECO:0007669"/>
    <property type="project" value="TreeGrafter"/>
</dbReference>
<comment type="caution">
    <text evidence="6">The sequence shown here is derived from an EMBL/GenBank/DDBJ whole genome shotgun (WGS) entry which is preliminary data.</text>
</comment>